<keyword evidence="1" id="KW-0175">Coiled coil</keyword>
<feature type="coiled-coil region" evidence="1">
    <location>
        <begin position="31"/>
        <end position="111"/>
    </location>
</feature>
<comment type="caution">
    <text evidence="3">The sequence shown here is derived from an EMBL/GenBank/DDBJ whole genome shotgun (WGS) entry which is preliminary data.</text>
</comment>
<proteinExistence type="predicted"/>
<accession>A0A2M7W2D1</accession>
<dbReference type="EMBL" id="PFQB01000043">
    <property type="protein sequence ID" value="PJA14656.1"/>
    <property type="molecule type" value="Genomic_DNA"/>
</dbReference>
<feature type="domain" description="Sporulation stage II protein D amidase enhancer LytB N-terminal" evidence="2">
    <location>
        <begin position="313"/>
        <end position="404"/>
    </location>
</feature>
<evidence type="ECO:0000313" key="3">
    <source>
        <dbReference type="EMBL" id="PJA14656.1"/>
    </source>
</evidence>
<dbReference type="NCBIfam" id="TIGR02669">
    <property type="entry name" value="SpoIID_LytB"/>
    <property type="match status" value="1"/>
</dbReference>
<evidence type="ECO:0000259" key="2">
    <source>
        <dbReference type="Pfam" id="PF08486"/>
    </source>
</evidence>
<evidence type="ECO:0000256" key="1">
    <source>
        <dbReference type="SAM" id="Coils"/>
    </source>
</evidence>
<protein>
    <recommendedName>
        <fullName evidence="2">Sporulation stage II protein D amidase enhancer LytB N-terminal domain-containing protein</fullName>
    </recommendedName>
</protein>
<dbReference type="GO" id="GO:0030435">
    <property type="term" value="P:sporulation resulting in formation of a cellular spore"/>
    <property type="evidence" value="ECO:0007669"/>
    <property type="project" value="InterPro"/>
</dbReference>
<organism evidence="3 4">
    <name type="scientific">Candidatus Dojkabacteria bacterium CG_4_10_14_0_2_um_filter_Dojkabacteria_WS6_41_15</name>
    <dbReference type="NCBI Taxonomy" id="2014249"/>
    <lineage>
        <taxon>Bacteria</taxon>
        <taxon>Candidatus Dojkabacteria</taxon>
    </lineage>
</organism>
<dbReference type="AlphaFoldDB" id="A0A2M7W2D1"/>
<reference evidence="4" key="1">
    <citation type="submission" date="2017-09" db="EMBL/GenBank/DDBJ databases">
        <title>Depth-based differentiation of microbial function through sediment-hosted aquifers and enrichment of novel symbionts in the deep terrestrial subsurface.</title>
        <authorList>
            <person name="Probst A.J."/>
            <person name="Ladd B."/>
            <person name="Jarett J.K."/>
            <person name="Geller-Mcgrath D.E."/>
            <person name="Sieber C.M.K."/>
            <person name="Emerson J.B."/>
            <person name="Anantharaman K."/>
            <person name="Thomas B.C."/>
            <person name="Malmstrom R."/>
            <person name="Stieglmeier M."/>
            <person name="Klingl A."/>
            <person name="Woyke T."/>
            <person name="Ryan C.M."/>
            <person name="Banfield J.F."/>
        </authorList>
    </citation>
    <scope>NUCLEOTIDE SEQUENCE [LARGE SCALE GENOMIC DNA]</scope>
</reference>
<gene>
    <name evidence="3" type="ORF">COX64_01800</name>
</gene>
<dbReference type="Proteomes" id="UP000228952">
    <property type="component" value="Unassembled WGS sequence"/>
</dbReference>
<dbReference type="Pfam" id="PF08486">
    <property type="entry name" value="SpoIID"/>
    <property type="match status" value="1"/>
</dbReference>
<name>A0A2M7W2D1_9BACT</name>
<evidence type="ECO:0000313" key="4">
    <source>
        <dbReference type="Proteomes" id="UP000228952"/>
    </source>
</evidence>
<dbReference type="InterPro" id="IPR013693">
    <property type="entry name" value="SpoIID/LytB_N"/>
</dbReference>
<sequence length="694" mass="75924">MLKLSGMAKIIIVVFLILLAVTIIFKQTPLYAITQQQIEQQKSQKQQELNRILKDIQAISSSNASVSSKLSELKKEKNKLNTLLGVMNADLKLLEDETKAQESELVGLANTYSLQQALFYVDSQKNLLVTLFEAPSLSNLLDRLLYYNVQTQSMRRQRELITIKNEAITARKALIAQEQASIQKSLSIVSQQMATLENQQATYAASLIKSYSQRNSLVSDISKLSRAAQAIINKKASSSSNPPGGVGSGSGNGGSIGGVTVPATSGAISIFVGGTLFKKTNGVVRVNSANNEVKLKGIWTTEYAGTLEFNKKSGAYAINDLPLDQYLWGLAEMPSSWPLEALKVQAVAGRTYATYKMRYGGYGKYDLVDYVQDQEYSGLSKIKGSYGSNWKSAVDSTSGMVLEYGGKTPIAYYSADNGGHSVSGTESGFGSGGYLAAKADRYLSGSVWTSYGSVNCGYWIIQGNYKNFPWCGQTLQSEGINTMARMQDYLNGAIYYGIYGKMVTTSEVSASSLKAKLSAYGKRSIQEQVGTITDIKHVYDQGGSTIVQGTKYTKYVVVTGSKGTVTLSGTAFKVSYNVRAPYYNAVYSTLYDIKKINNDNWELWTRGFGHRVGMGQYGAKGRAGIGQDYVFILKYYYNNANVVQYNIGRNVRVALTKVGSRVMKVTAKSEISIYDGGTLIKKVPANTEIRIEYN</sequence>
<dbReference type="InterPro" id="IPR013486">
    <property type="entry name" value="SpoIID/LytB"/>
</dbReference>
<dbReference type="Gene3D" id="6.10.250.3150">
    <property type="match status" value="1"/>
</dbReference>